<organism evidence="1 2">
    <name type="scientific">Actinomyces johnsonii F0510</name>
    <dbReference type="NCBI Taxonomy" id="1227262"/>
    <lineage>
        <taxon>Bacteria</taxon>
        <taxon>Bacillati</taxon>
        <taxon>Actinomycetota</taxon>
        <taxon>Actinomycetes</taxon>
        <taxon>Actinomycetales</taxon>
        <taxon>Actinomycetaceae</taxon>
        <taxon>Actinomyces</taxon>
    </lineage>
</organism>
<sequence>MAHGLTDHTDRLTEIGQMPLEDRAAALGAIHEELASVLHEAEG</sequence>
<evidence type="ECO:0000313" key="2">
    <source>
        <dbReference type="Proteomes" id="UP000016498"/>
    </source>
</evidence>
<protein>
    <submittedName>
        <fullName evidence="1">Uncharacterized protein</fullName>
    </submittedName>
</protein>
<dbReference type="Proteomes" id="UP000016498">
    <property type="component" value="Unassembled WGS sequence"/>
</dbReference>
<dbReference type="HOGENOM" id="CLU_3228456_0_0_11"/>
<dbReference type="EMBL" id="AWSD01000302">
    <property type="protein sequence ID" value="ERH16162.1"/>
    <property type="molecule type" value="Genomic_DNA"/>
</dbReference>
<evidence type="ECO:0000313" key="1">
    <source>
        <dbReference type="EMBL" id="ERH16162.1"/>
    </source>
</evidence>
<dbReference type="PATRIC" id="fig|1227262.3.peg.2114"/>
<reference evidence="1 2" key="1">
    <citation type="submission" date="2013-06" db="EMBL/GenBank/DDBJ databases">
        <authorList>
            <person name="Weinstock G."/>
            <person name="Sodergren E."/>
            <person name="Lobos E.A."/>
            <person name="Fulton L."/>
            <person name="Fulton R."/>
            <person name="Courtney L."/>
            <person name="Fronick C."/>
            <person name="O'Laughlin M."/>
            <person name="Godfrey J."/>
            <person name="Wilson R.M."/>
            <person name="Miner T."/>
            <person name="Farmer C."/>
            <person name="Delehaunty K."/>
            <person name="Cordes M."/>
            <person name="Minx P."/>
            <person name="Tomlinson C."/>
            <person name="Chen J."/>
            <person name="Wollam A."/>
            <person name="Pepin K.H."/>
            <person name="Bhonagiri V."/>
            <person name="Zhang X."/>
            <person name="Warren W."/>
            <person name="Mitreva M."/>
            <person name="Mardis E.R."/>
            <person name="Wilson R.K."/>
        </authorList>
    </citation>
    <scope>NUCLEOTIDE SEQUENCE [LARGE SCALE GENOMIC DNA]</scope>
    <source>
        <strain evidence="1 2">F0510</strain>
    </source>
</reference>
<name>U1RCE2_9ACTO</name>
<dbReference type="AlphaFoldDB" id="U1RCE2"/>
<gene>
    <name evidence="1" type="ORF">HMPREF1549_02592</name>
</gene>
<proteinExistence type="predicted"/>
<accession>U1RCE2</accession>
<comment type="caution">
    <text evidence="1">The sequence shown here is derived from an EMBL/GenBank/DDBJ whole genome shotgun (WGS) entry which is preliminary data.</text>
</comment>